<feature type="chain" id="PRO_5015181262" description="Late embryogenesis abundant protein LEA-2 subgroup domain-containing protein" evidence="2">
    <location>
        <begin position="25"/>
        <end position="315"/>
    </location>
</feature>
<evidence type="ECO:0000256" key="1">
    <source>
        <dbReference type="SAM" id="MobiDB-lite"/>
    </source>
</evidence>
<feature type="compositionally biased region" description="Pro residues" evidence="1">
    <location>
        <begin position="238"/>
        <end position="271"/>
    </location>
</feature>
<name>A0A2P5WH15_GOSBA</name>
<dbReference type="OrthoDB" id="5860827at2759"/>
<organism evidence="3 4">
    <name type="scientific">Gossypium barbadense</name>
    <name type="common">Sea Island cotton</name>
    <name type="synonym">Hibiscus barbadensis</name>
    <dbReference type="NCBI Taxonomy" id="3634"/>
    <lineage>
        <taxon>Eukaryota</taxon>
        <taxon>Viridiplantae</taxon>
        <taxon>Streptophyta</taxon>
        <taxon>Embryophyta</taxon>
        <taxon>Tracheophyta</taxon>
        <taxon>Spermatophyta</taxon>
        <taxon>Magnoliopsida</taxon>
        <taxon>eudicotyledons</taxon>
        <taxon>Gunneridae</taxon>
        <taxon>Pentapetalae</taxon>
        <taxon>rosids</taxon>
        <taxon>malvids</taxon>
        <taxon>Malvales</taxon>
        <taxon>Malvaceae</taxon>
        <taxon>Malvoideae</taxon>
        <taxon>Gossypium</taxon>
    </lineage>
</organism>
<reference evidence="3 4" key="1">
    <citation type="submission" date="2015-01" db="EMBL/GenBank/DDBJ databases">
        <title>Genome of allotetraploid Gossypium barbadense reveals genomic plasticity and fiber elongation in cotton evolution.</title>
        <authorList>
            <person name="Chen X."/>
            <person name="Liu X."/>
            <person name="Zhao B."/>
            <person name="Zheng H."/>
            <person name="Hu Y."/>
            <person name="Lu G."/>
            <person name="Yang C."/>
            <person name="Chen J."/>
            <person name="Shan C."/>
            <person name="Zhang L."/>
            <person name="Zhou Y."/>
            <person name="Wang L."/>
            <person name="Guo W."/>
            <person name="Bai Y."/>
            <person name="Ruan J."/>
            <person name="Shangguan X."/>
            <person name="Mao Y."/>
            <person name="Jiang J."/>
            <person name="Zhu Y."/>
            <person name="Lei J."/>
            <person name="Kang H."/>
            <person name="Chen S."/>
            <person name="He X."/>
            <person name="Wang R."/>
            <person name="Wang Y."/>
            <person name="Chen J."/>
            <person name="Wang L."/>
            <person name="Yu S."/>
            <person name="Wang B."/>
            <person name="Wei J."/>
            <person name="Song S."/>
            <person name="Lu X."/>
            <person name="Gao Z."/>
            <person name="Gu W."/>
            <person name="Deng X."/>
            <person name="Ma D."/>
            <person name="Wang S."/>
            <person name="Liang W."/>
            <person name="Fang L."/>
            <person name="Cai C."/>
            <person name="Zhu X."/>
            <person name="Zhou B."/>
            <person name="Zhang Y."/>
            <person name="Chen Z."/>
            <person name="Xu S."/>
            <person name="Zhu R."/>
            <person name="Wang S."/>
            <person name="Zhang T."/>
            <person name="Zhao G."/>
        </authorList>
    </citation>
    <scope>NUCLEOTIDE SEQUENCE [LARGE SCALE GENOMIC DNA]</scope>
    <source>
        <strain evidence="4">cv. Xinhai21</strain>
        <tissue evidence="3">Leaf</tissue>
    </source>
</reference>
<dbReference type="Proteomes" id="UP000239757">
    <property type="component" value="Unassembled WGS sequence"/>
</dbReference>
<accession>A0A2P5WH15</accession>
<dbReference type="GO" id="GO:0005783">
    <property type="term" value="C:endoplasmic reticulum"/>
    <property type="evidence" value="ECO:0007669"/>
    <property type="project" value="TreeGrafter"/>
</dbReference>
<dbReference type="EMBL" id="KZ667635">
    <property type="protein sequence ID" value="PPR90388.1"/>
    <property type="molecule type" value="Genomic_DNA"/>
</dbReference>
<dbReference type="PANTHER" id="PTHR12861">
    <property type="entry name" value="TRANSLOCON-ASSOCIATED PROTEIN, BETA SUBUNIT PRECURSOR TRAP-BETA SIGNAL SEQUENCE RECEPTOR BETA SUBUNIT"/>
    <property type="match status" value="1"/>
</dbReference>
<protein>
    <recommendedName>
        <fullName evidence="5">Late embryogenesis abundant protein LEA-2 subgroup domain-containing protein</fullName>
    </recommendedName>
</protein>
<feature type="region of interest" description="Disordered" evidence="1">
    <location>
        <begin position="231"/>
        <end position="271"/>
    </location>
</feature>
<dbReference type="AlphaFoldDB" id="A0A2P5WH15"/>
<evidence type="ECO:0000313" key="3">
    <source>
        <dbReference type="EMBL" id="PPR90388.1"/>
    </source>
</evidence>
<gene>
    <name evidence="3" type="ORF">GOBAR_AA30298</name>
</gene>
<keyword evidence="2" id="KW-0732">Signal</keyword>
<dbReference type="Pfam" id="PF05753">
    <property type="entry name" value="TRAP_beta"/>
    <property type="match status" value="1"/>
</dbReference>
<sequence>MATLMTNLLLKACIALFLISAATAVGDSPFIIAHKKASLTRLKSGAERVSVSIDIYNQGFSTAYDLSLVDYSWPQDAFDVISGNISQSWEKLDAGGVLSHSFELEAKKQGMFYGAPAVITFRIPTKAALQEAYSTSILPLDVLAEIPREKKFEWRLLAKCDEVNERVILEMRHELRVALPTQRLSLKNKSYDVMVLKRKDCVWQLAKRSKLKTQNRTPFAQDLAVPLRVSEEEGYSSPYPPPGYPSAPPPPSYEGYPPPPTGYPAYPPPPPRQPYDGYQGYFAEGTLMEGQGFSIAFYEVETRLSVKRCRPKNLY</sequence>
<feature type="signal peptide" evidence="2">
    <location>
        <begin position="1"/>
        <end position="24"/>
    </location>
</feature>
<proteinExistence type="predicted"/>
<evidence type="ECO:0000256" key="2">
    <source>
        <dbReference type="SAM" id="SignalP"/>
    </source>
</evidence>
<evidence type="ECO:0000313" key="4">
    <source>
        <dbReference type="Proteomes" id="UP000239757"/>
    </source>
</evidence>
<dbReference type="PANTHER" id="PTHR12861:SF3">
    <property type="entry name" value="TRANSLOCON-ASSOCIATED PROTEIN SUBUNIT BETA"/>
    <property type="match status" value="1"/>
</dbReference>
<evidence type="ECO:0008006" key="5">
    <source>
        <dbReference type="Google" id="ProtNLM"/>
    </source>
</evidence>